<evidence type="ECO:0000313" key="4">
    <source>
        <dbReference type="Proteomes" id="UP000196803"/>
    </source>
</evidence>
<gene>
    <name evidence="3" type="ORF">SAMN05216240_0135</name>
</gene>
<dbReference type="NCBIfam" id="TIGR02585">
    <property type="entry name" value="cas_Cst2_DevR"/>
    <property type="match status" value="1"/>
</dbReference>
<comment type="caution">
    <text evidence="3">The sequence shown here is derived from an EMBL/GenBank/DDBJ whole genome shotgun (WGS) entry which is preliminary data.</text>
</comment>
<protein>
    <submittedName>
        <fullName evidence="3">CRISPR-associated autoregulator, Cst2 family</fullName>
    </submittedName>
</protein>
<dbReference type="InterPro" id="IPR010154">
    <property type="entry name" value="CRISPR-assoc_Cas7/Cst2/DevR"/>
</dbReference>
<keyword evidence="1" id="KW-0051">Antiviral defense</keyword>
<dbReference type="GeneID" id="31771497"/>
<dbReference type="NCBIfam" id="TIGR01875">
    <property type="entry name" value="cas_MJ0381"/>
    <property type="match status" value="1"/>
</dbReference>
<accession>A0ABY1S5K6</accession>
<sequence>MSKNAGITITVVFEAMSLNYGESVGNISELKKLTRENKVYTYMSRQALRYEKHKFMLENSEYREAPVTGDEQVVQFTKEATITQYPEIDLFGYMKTSGQGQGAQTRTTVVKITPAVSLEEYKNDIEFATNLNLAKRANTNPNPYQLEQHKSLYTYTISVDLDRLGRDFDEKGNVIEEVPIEERLKRLNTLFDAIKFLSREIKGRRENLSPLFVIGGLYPVKNSFFLNRIKIIKDDVGYAIDARLLNSTCELTLPNGKKVYDYTLLGLIEGFFVNEEQLKKLLPDSSGTIDYFFETLKEKAQKYYKEGTV</sequence>
<comment type="function">
    <text evidence="2">CRISPR (clustered regularly interspaced short palindromic repeat) is an adaptive immune system that provides protection against mobile genetic elements (viruses, transposable elements and conjugative plasmids). CRISPR clusters contain spacers, sequences complementary to antecedent mobile elements, and target invading nucleic acids. CRISPR clusters are transcribed and processed into CRISPR RNA (crRNA).</text>
</comment>
<evidence type="ECO:0000256" key="1">
    <source>
        <dbReference type="ARBA" id="ARBA00023118"/>
    </source>
</evidence>
<name>A0ABY1S5K6_CALBS</name>
<dbReference type="EMBL" id="FXXC01000001">
    <property type="protein sequence ID" value="SMR90915.1"/>
    <property type="molecule type" value="Genomic_DNA"/>
</dbReference>
<dbReference type="InterPro" id="IPR013414">
    <property type="entry name" value="Cas7/Cst2/DevR_sub_I-B/Tneap"/>
</dbReference>
<reference evidence="3 4" key="1">
    <citation type="submission" date="2017-05" db="EMBL/GenBank/DDBJ databases">
        <authorList>
            <person name="Varghese N."/>
            <person name="Submissions S."/>
        </authorList>
    </citation>
    <scope>NUCLEOTIDE SEQUENCE [LARGE SCALE GENOMIC DNA]</scope>
    <source>
        <strain evidence="3 4">MACB1020</strain>
    </source>
</reference>
<dbReference type="Proteomes" id="UP000196803">
    <property type="component" value="Unassembled WGS sequence"/>
</dbReference>
<keyword evidence="4" id="KW-1185">Reference proteome</keyword>
<organism evidence="3 4">
    <name type="scientific">Caldicellulosiruptor bescii</name>
    <name type="common">Anaerocellum thermophilum</name>
    <dbReference type="NCBI Taxonomy" id="31899"/>
    <lineage>
        <taxon>Bacteria</taxon>
        <taxon>Bacillati</taxon>
        <taxon>Bacillota</taxon>
        <taxon>Bacillota incertae sedis</taxon>
        <taxon>Caldicellulosiruptorales</taxon>
        <taxon>Caldicellulosiruptoraceae</taxon>
        <taxon>Caldicellulosiruptor</taxon>
    </lineage>
</organism>
<dbReference type="Pfam" id="PF01905">
    <property type="entry name" value="DevR"/>
    <property type="match status" value="1"/>
</dbReference>
<dbReference type="RefSeq" id="WP_015906760.1">
    <property type="nucleotide sequence ID" value="NZ_FUZJ01000001.1"/>
</dbReference>
<evidence type="ECO:0000256" key="2">
    <source>
        <dbReference type="ARBA" id="ARBA00025626"/>
    </source>
</evidence>
<evidence type="ECO:0000313" key="3">
    <source>
        <dbReference type="EMBL" id="SMR90915.1"/>
    </source>
</evidence>
<proteinExistence type="predicted"/>